<organism evidence="3 4">
    <name type="scientific">Phocaeicola plebeius</name>
    <dbReference type="NCBI Taxonomy" id="310297"/>
    <lineage>
        <taxon>Bacteria</taxon>
        <taxon>Pseudomonadati</taxon>
        <taxon>Bacteroidota</taxon>
        <taxon>Bacteroidia</taxon>
        <taxon>Bacteroidales</taxon>
        <taxon>Bacteroidaceae</taxon>
        <taxon>Phocaeicola</taxon>
    </lineage>
</organism>
<proteinExistence type="predicted"/>
<evidence type="ECO:0000313" key="4">
    <source>
        <dbReference type="Proteomes" id="UP000284916"/>
    </source>
</evidence>
<dbReference type="AlphaFoldDB" id="A0A415J3K4"/>
<keyword evidence="1" id="KW-0175">Coiled coil</keyword>
<reference evidence="3 4" key="1">
    <citation type="submission" date="2018-08" db="EMBL/GenBank/DDBJ databases">
        <title>A genome reference for cultivated species of the human gut microbiota.</title>
        <authorList>
            <person name="Zou Y."/>
            <person name="Xue W."/>
            <person name="Luo G."/>
        </authorList>
    </citation>
    <scope>NUCLEOTIDE SEQUENCE [LARGE SCALE GENOMIC DNA]</scope>
    <source>
        <strain evidence="3 4">AF39-11</strain>
    </source>
</reference>
<dbReference type="PROSITE" id="PS50943">
    <property type="entry name" value="HTH_CROC1"/>
    <property type="match status" value="1"/>
</dbReference>
<dbReference type="CDD" id="cd00093">
    <property type="entry name" value="HTH_XRE"/>
    <property type="match status" value="1"/>
</dbReference>
<dbReference type="Pfam" id="PF01381">
    <property type="entry name" value="HTH_3"/>
    <property type="match status" value="1"/>
</dbReference>
<dbReference type="SUPFAM" id="SSF47413">
    <property type="entry name" value="lambda repressor-like DNA-binding domains"/>
    <property type="match status" value="1"/>
</dbReference>
<dbReference type="InterPro" id="IPR001387">
    <property type="entry name" value="Cro/C1-type_HTH"/>
</dbReference>
<evidence type="ECO:0000313" key="3">
    <source>
        <dbReference type="EMBL" id="RHL14570.1"/>
    </source>
</evidence>
<protein>
    <submittedName>
        <fullName evidence="3">XRE family transcriptional regulator</fullName>
    </submittedName>
</protein>
<dbReference type="RefSeq" id="WP_072543041.1">
    <property type="nucleotide sequence ID" value="NZ_CAXSLZ010000047.1"/>
</dbReference>
<comment type="caution">
    <text evidence="3">The sequence shown here is derived from an EMBL/GenBank/DDBJ whole genome shotgun (WGS) entry which is preliminary data.</text>
</comment>
<dbReference type="GO" id="GO:0003677">
    <property type="term" value="F:DNA binding"/>
    <property type="evidence" value="ECO:0007669"/>
    <property type="project" value="InterPro"/>
</dbReference>
<dbReference type="SMART" id="SM00530">
    <property type="entry name" value="HTH_XRE"/>
    <property type="match status" value="1"/>
</dbReference>
<dbReference type="InterPro" id="IPR010982">
    <property type="entry name" value="Lambda_DNA-bd_dom_sf"/>
</dbReference>
<gene>
    <name evidence="3" type="ORF">DW035_09955</name>
</gene>
<dbReference type="Proteomes" id="UP000284916">
    <property type="component" value="Unassembled WGS sequence"/>
</dbReference>
<name>A0A415J3K4_9BACT</name>
<sequence length="116" mass="13140">MLVPQRIVELIESNRLTKKGFCEKVGISVQTLENVLKGSDIGSKRLEKIALFFGVSIDYFFDNEKMPHSSIGHSVNGNGNLVSGDIRLNECQREIEHLKELLSEKERTIQILLNKN</sequence>
<dbReference type="Gene3D" id="1.10.260.40">
    <property type="entry name" value="lambda repressor-like DNA-binding domains"/>
    <property type="match status" value="1"/>
</dbReference>
<evidence type="ECO:0000259" key="2">
    <source>
        <dbReference type="PROSITE" id="PS50943"/>
    </source>
</evidence>
<feature type="coiled-coil region" evidence="1">
    <location>
        <begin position="88"/>
        <end position="115"/>
    </location>
</feature>
<evidence type="ECO:0000256" key="1">
    <source>
        <dbReference type="SAM" id="Coils"/>
    </source>
</evidence>
<dbReference type="EMBL" id="QROI01000013">
    <property type="protein sequence ID" value="RHL14570.1"/>
    <property type="molecule type" value="Genomic_DNA"/>
</dbReference>
<feature type="domain" description="HTH cro/C1-type" evidence="2">
    <location>
        <begin position="7"/>
        <end position="60"/>
    </location>
</feature>
<accession>A0A415J3K4</accession>